<dbReference type="Proteomes" id="UP000289323">
    <property type="component" value="Unassembled WGS sequence"/>
</dbReference>
<evidence type="ECO:0000256" key="13">
    <source>
        <dbReference type="SAM" id="MobiDB-lite"/>
    </source>
</evidence>
<dbReference type="EMBL" id="OUUZ01000001">
    <property type="protein sequence ID" value="SPQ17977.1"/>
    <property type="molecule type" value="Genomic_DNA"/>
</dbReference>
<dbReference type="FunFam" id="1.10.240.10:FF:000001">
    <property type="entry name" value="Tyrosine--tRNA ligase"/>
    <property type="match status" value="1"/>
</dbReference>
<accession>A0A446B679</accession>
<evidence type="ECO:0000256" key="11">
    <source>
        <dbReference type="ARBA" id="ARBA00048248"/>
    </source>
</evidence>
<dbReference type="NCBIfam" id="TIGR00234">
    <property type="entry name" value="tyrS"/>
    <property type="match status" value="1"/>
</dbReference>
<dbReference type="GO" id="GO:0005759">
    <property type="term" value="C:mitochondrial matrix"/>
    <property type="evidence" value="ECO:0007669"/>
    <property type="project" value="UniProtKB-SubCell"/>
</dbReference>
<evidence type="ECO:0000259" key="14">
    <source>
        <dbReference type="Pfam" id="PF16714"/>
    </source>
</evidence>
<dbReference type="InterPro" id="IPR014729">
    <property type="entry name" value="Rossmann-like_a/b/a_fold"/>
</dbReference>
<proteinExistence type="inferred from homology"/>
<evidence type="ECO:0000256" key="3">
    <source>
        <dbReference type="ARBA" id="ARBA00022598"/>
    </source>
</evidence>
<dbReference type="InterPro" id="IPR032005">
    <property type="entry name" value="TyrRSs_C"/>
</dbReference>
<dbReference type="AlphaFoldDB" id="A0A446B679"/>
<dbReference type="GO" id="GO:0003723">
    <property type="term" value="F:RNA binding"/>
    <property type="evidence" value="ECO:0007669"/>
    <property type="project" value="InterPro"/>
</dbReference>
<dbReference type="GO" id="GO:0005829">
    <property type="term" value="C:cytosol"/>
    <property type="evidence" value="ECO:0007669"/>
    <property type="project" value="TreeGrafter"/>
</dbReference>
<feature type="region of interest" description="Disordered" evidence="13">
    <location>
        <begin position="626"/>
        <end position="673"/>
    </location>
</feature>
<feature type="region of interest" description="Disordered" evidence="13">
    <location>
        <begin position="592"/>
        <end position="612"/>
    </location>
</feature>
<feature type="compositionally biased region" description="Low complexity" evidence="13">
    <location>
        <begin position="626"/>
        <end position="648"/>
    </location>
</feature>
<dbReference type="PANTHER" id="PTHR11766">
    <property type="entry name" value="TYROSYL-TRNA SYNTHETASE"/>
    <property type="match status" value="1"/>
</dbReference>
<evidence type="ECO:0000256" key="2">
    <source>
        <dbReference type="ARBA" id="ARBA00005594"/>
    </source>
</evidence>
<dbReference type="PRINTS" id="PR01040">
    <property type="entry name" value="TRNASYNTHTYR"/>
</dbReference>
<keyword evidence="7 12" id="KW-0648">Protein biosynthesis</keyword>
<dbReference type="GO" id="GO:0005524">
    <property type="term" value="F:ATP binding"/>
    <property type="evidence" value="ECO:0007669"/>
    <property type="project" value="UniProtKB-KW"/>
</dbReference>
<dbReference type="CDD" id="cd00805">
    <property type="entry name" value="TyrRS_core"/>
    <property type="match status" value="1"/>
</dbReference>
<name>A0A446B679_9PEZI</name>
<reference evidence="15 16" key="1">
    <citation type="submission" date="2018-04" db="EMBL/GenBank/DDBJ databases">
        <authorList>
            <person name="Huttner S."/>
            <person name="Dainat J."/>
        </authorList>
    </citation>
    <scope>NUCLEOTIDE SEQUENCE [LARGE SCALE GENOMIC DNA]</scope>
</reference>
<organism evidence="15 16">
    <name type="scientific">Thermothielavioides terrestris</name>
    <dbReference type="NCBI Taxonomy" id="2587410"/>
    <lineage>
        <taxon>Eukaryota</taxon>
        <taxon>Fungi</taxon>
        <taxon>Dikarya</taxon>
        <taxon>Ascomycota</taxon>
        <taxon>Pezizomycotina</taxon>
        <taxon>Sordariomycetes</taxon>
        <taxon>Sordariomycetidae</taxon>
        <taxon>Sordariales</taxon>
        <taxon>Chaetomiaceae</taxon>
        <taxon>Thermothielavioides</taxon>
    </lineage>
</organism>
<dbReference type="Pfam" id="PF00579">
    <property type="entry name" value="tRNA-synt_1b"/>
    <property type="match status" value="1"/>
</dbReference>
<dbReference type="Pfam" id="PF16714">
    <property type="entry name" value="TyrRSs_C"/>
    <property type="match status" value="1"/>
</dbReference>
<gene>
    <name evidence="15" type="ORF">TT172_LOCUS396</name>
</gene>
<dbReference type="Gene3D" id="3.40.50.620">
    <property type="entry name" value="HUPs"/>
    <property type="match status" value="1"/>
</dbReference>
<protein>
    <recommendedName>
        <fullName evidence="12">Tyrosine--tRNA ligase</fullName>
        <ecNumber evidence="12">6.1.1.1</ecNumber>
    </recommendedName>
    <alternativeName>
        <fullName evidence="12">Tyrosyl-tRNA synthetase</fullName>
    </alternativeName>
</protein>
<evidence type="ECO:0000256" key="1">
    <source>
        <dbReference type="ARBA" id="ARBA00004305"/>
    </source>
</evidence>
<keyword evidence="3 12" id="KW-0436">Ligase</keyword>
<keyword evidence="10 12" id="KW-0030">Aminoacyl-tRNA synthetase</keyword>
<keyword evidence="8" id="KW-0809">Transit peptide</keyword>
<dbReference type="Gene3D" id="1.10.240.10">
    <property type="entry name" value="Tyrosyl-Transfer RNA Synthetase"/>
    <property type="match status" value="1"/>
</dbReference>
<dbReference type="EC" id="6.1.1.1" evidence="12"/>
<evidence type="ECO:0000256" key="9">
    <source>
        <dbReference type="ARBA" id="ARBA00023128"/>
    </source>
</evidence>
<evidence type="ECO:0000256" key="7">
    <source>
        <dbReference type="ARBA" id="ARBA00022917"/>
    </source>
</evidence>
<evidence type="ECO:0000256" key="4">
    <source>
        <dbReference type="ARBA" id="ARBA00022664"/>
    </source>
</evidence>
<keyword evidence="9" id="KW-0496">Mitochondrion</keyword>
<dbReference type="GO" id="GO:0006397">
    <property type="term" value="P:mRNA processing"/>
    <property type="evidence" value="ECO:0007669"/>
    <property type="project" value="UniProtKB-KW"/>
</dbReference>
<comment type="subcellular location">
    <subcellularLocation>
        <location evidence="1">Mitochondrion matrix</location>
    </subcellularLocation>
</comment>
<dbReference type="GO" id="GO:0004831">
    <property type="term" value="F:tyrosine-tRNA ligase activity"/>
    <property type="evidence" value="ECO:0007669"/>
    <property type="project" value="UniProtKB-EC"/>
</dbReference>
<keyword evidence="6 12" id="KW-0067">ATP-binding</keyword>
<keyword evidence="4" id="KW-0507">mRNA processing</keyword>
<dbReference type="FunFam" id="3.40.50.620:FF:000227">
    <property type="entry name" value="Tyrosine--tRNA ligase"/>
    <property type="match status" value="1"/>
</dbReference>
<feature type="compositionally biased region" description="Basic and acidic residues" evidence="13">
    <location>
        <begin position="649"/>
        <end position="673"/>
    </location>
</feature>
<evidence type="ECO:0000313" key="15">
    <source>
        <dbReference type="EMBL" id="SPQ17977.1"/>
    </source>
</evidence>
<dbReference type="InterPro" id="IPR024088">
    <property type="entry name" value="Tyr-tRNA-ligase_bac-type"/>
</dbReference>
<comment type="catalytic activity">
    <reaction evidence="11 12">
        <text>tRNA(Tyr) + L-tyrosine + ATP = L-tyrosyl-tRNA(Tyr) + AMP + diphosphate + H(+)</text>
        <dbReference type="Rhea" id="RHEA:10220"/>
        <dbReference type="Rhea" id="RHEA-COMP:9706"/>
        <dbReference type="Rhea" id="RHEA-COMP:9707"/>
        <dbReference type="ChEBI" id="CHEBI:15378"/>
        <dbReference type="ChEBI" id="CHEBI:30616"/>
        <dbReference type="ChEBI" id="CHEBI:33019"/>
        <dbReference type="ChEBI" id="CHEBI:58315"/>
        <dbReference type="ChEBI" id="CHEBI:78442"/>
        <dbReference type="ChEBI" id="CHEBI:78536"/>
        <dbReference type="ChEBI" id="CHEBI:456215"/>
        <dbReference type="EC" id="6.1.1.1"/>
    </reaction>
</comment>
<sequence length="673" mass="75829">MAPSQALLLNRGPVCRRCLVVSAIAIVPIQRRSISSKYLRKLAEAERQWQKRAELIKEGKLPNFWDLLEERGYVKDTAGSRDTIRELMRRKRIGAYAGVDPSASSLHVGHLLPLMAIFWMYMHGYRAVTLIGGSTVKIGDPTDRLKTREAMRSADVAINITKIHYQMKKLWTNVEAQAKRFGYTKEWAWRRAIVNNNTWWNSTPMLDVLKRVGRSIRIGPMLSRDTVKRKMTEGDGVSFAEFTYPIMQGWDWWVLFKQQGVQMQIGGSDQYGNIITGIDIVKTARDNEPDPVQVLPARDEFDDPVGFTVPLLTDSSGAKFGKTAGNAVWLDPFMTSPFDLYGYFVRRPDADVEKLLKLFTFIPMHEIQVIMEEQNKDPSKRVAHHRLAFEVLSLVHGEEVARKTQKEHEMMYSKGGAAIPLPTGTWESQYAEPEHQTNPNNAPRIDMILPKSLIMGKSIGRILYAAGLADSPTKGHKLALQQGVYVAGHPGARKGHGEPLKPGELTWTSIKLWFPQETQRYLIDDKILILRKGKHNVRIIEMVSDEEYEKSGQRYPGQPYTGYLRALRQQLKWLKLGKISPERVKEVLQKAAAKEDEAAGPEAIKFPKKKSQEQIDLEAQLEELLASLPSQAEGASQESQAAGASQESQAEKASQESEAAKASEKSQAERASE</sequence>
<dbReference type="InterPro" id="IPR002307">
    <property type="entry name" value="Tyr-tRNA-ligase"/>
</dbReference>
<dbReference type="GO" id="GO:0006437">
    <property type="term" value="P:tyrosyl-tRNA aminoacylation"/>
    <property type="evidence" value="ECO:0007669"/>
    <property type="project" value="InterPro"/>
</dbReference>
<evidence type="ECO:0000256" key="10">
    <source>
        <dbReference type="ARBA" id="ARBA00023146"/>
    </source>
</evidence>
<keyword evidence="5 12" id="KW-0547">Nucleotide-binding</keyword>
<evidence type="ECO:0000313" key="16">
    <source>
        <dbReference type="Proteomes" id="UP000289323"/>
    </source>
</evidence>
<evidence type="ECO:0000256" key="5">
    <source>
        <dbReference type="ARBA" id="ARBA00022741"/>
    </source>
</evidence>
<evidence type="ECO:0000256" key="6">
    <source>
        <dbReference type="ARBA" id="ARBA00022840"/>
    </source>
</evidence>
<dbReference type="SUPFAM" id="SSF52374">
    <property type="entry name" value="Nucleotidylyl transferase"/>
    <property type="match status" value="1"/>
</dbReference>
<evidence type="ECO:0000256" key="12">
    <source>
        <dbReference type="RuleBase" id="RU361234"/>
    </source>
</evidence>
<comment type="similarity">
    <text evidence="2 12">Belongs to the class-I aminoacyl-tRNA synthetase family.</text>
</comment>
<evidence type="ECO:0000256" key="8">
    <source>
        <dbReference type="ARBA" id="ARBA00022946"/>
    </source>
</evidence>
<dbReference type="InterPro" id="IPR002305">
    <property type="entry name" value="aa-tRNA-synth_Ic"/>
</dbReference>
<feature type="domain" description="Tyrosyl-tRNA synthetase C-terminal" evidence="14">
    <location>
        <begin position="438"/>
        <end position="559"/>
    </location>
</feature>
<dbReference type="PANTHER" id="PTHR11766:SF0">
    <property type="entry name" value="TYROSINE--TRNA LIGASE, MITOCHONDRIAL"/>
    <property type="match status" value="1"/>
</dbReference>